<dbReference type="InterPro" id="IPR007263">
    <property type="entry name" value="DCC1-like"/>
</dbReference>
<protein>
    <recommendedName>
        <fullName evidence="3">DUF393 domain-containing protein</fullName>
    </recommendedName>
</protein>
<dbReference type="EMBL" id="BMCS01000001">
    <property type="protein sequence ID" value="GGF17173.1"/>
    <property type="molecule type" value="Genomic_DNA"/>
</dbReference>
<comment type="caution">
    <text evidence="1">The sequence shown here is derived from an EMBL/GenBank/DDBJ whole genome shotgun (WGS) entry which is preliminary data.</text>
</comment>
<organism evidence="1 2">
    <name type="scientific">Williamsia phyllosphaerae</name>
    <dbReference type="NCBI Taxonomy" id="885042"/>
    <lineage>
        <taxon>Bacteria</taxon>
        <taxon>Bacillati</taxon>
        <taxon>Actinomycetota</taxon>
        <taxon>Actinomycetes</taxon>
        <taxon>Mycobacteriales</taxon>
        <taxon>Nocardiaceae</taxon>
        <taxon>Williamsia</taxon>
    </lineage>
</organism>
<dbReference type="Pfam" id="PF04134">
    <property type="entry name" value="DCC1-like"/>
    <property type="match status" value="1"/>
</dbReference>
<proteinExistence type="predicted"/>
<reference evidence="2" key="1">
    <citation type="journal article" date="2019" name="Int. J. Syst. Evol. Microbiol.">
        <title>The Global Catalogue of Microorganisms (GCM) 10K type strain sequencing project: providing services to taxonomists for standard genome sequencing and annotation.</title>
        <authorList>
            <consortium name="The Broad Institute Genomics Platform"/>
            <consortium name="The Broad Institute Genome Sequencing Center for Infectious Disease"/>
            <person name="Wu L."/>
            <person name="Ma J."/>
        </authorList>
    </citation>
    <scope>NUCLEOTIDE SEQUENCE [LARGE SCALE GENOMIC DNA]</scope>
    <source>
        <strain evidence="2">CCM 7855</strain>
    </source>
</reference>
<sequence length="127" mass="13753">MSGILFFDGDCGMCTRAKNLLLRMNRTGAVRTEPMQRPGTAERVGAPAETFMDSIWWLDDDGTVYSAAHAANAAVAAAVGTQIPLALYRLPGVHQVQELAYRWVAGHRQYFPGTTPHCTSAPGDCAR</sequence>
<dbReference type="Proteomes" id="UP000632454">
    <property type="component" value="Unassembled WGS sequence"/>
</dbReference>
<evidence type="ECO:0000313" key="1">
    <source>
        <dbReference type="EMBL" id="GGF17173.1"/>
    </source>
</evidence>
<dbReference type="RefSeq" id="WP_188487723.1">
    <property type="nucleotide sequence ID" value="NZ_BMCS01000001.1"/>
</dbReference>
<name>A0ABQ1UGX2_9NOCA</name>
<evidence type="ECO:0008006" key="3">
    <source>
        <dbReference type="Google" id="ProtNLM"/>
    </source>
</evidence>
<keyword evidence="2" id="KW-1185">Reference proteome</keyword>
<accession>A0ABQ1UGX2</accession>
<gene>
    <name evidence="1" type="ORF">GCM10007298_11540</name>
</gene>
<evidence type="ECO:0000313" key="2">
    <source>
        <dbReference type="Proteomes" id="UP000632454"/>
    </source>
</evidence>